<dbReference type="Pfam" id="PF17963">
    <property type="entry name" value="Big_9"/>
    <property type="match status" value="1"/>
</dbReference>
<protein>
    <submittedName>
        <fullName evidence="2">Uncharacterized protein</fullName>
    </submittedName>
</protein>
<proteinExistence type="predicted"/>
<name>A0A6C2UER9_PONDE</name>
<dbReference type="Proteomes" id="UP000366872">
    <property type="component" value="Unassembled WGS sequence"/>
</dbReference>
<dbReference type="GO" id="GO:0006508">
    <property type="term" value="P:proteolysis"/>
    <property type="evidence" value="ECO:0007669"/>
    <property type="project" value="InterPro"/>
</dbReference>
<feature type="signal peptide" evidence="1">
    <location>
        <begin position="1"/>
        <end position="19"/>
    </location>
</feature>
<evidence type="ECO:0000313" key="2">
    <source>
        <dbReference type="EMBL" id="VGO17706.1"/>
    </source>
</evidence>
<organism evidence="2 3">
    <name type="scientific">Pontiella desulfatans</name>
    <dbReference type="NCBI Taxonomy" id="2750659"/>
    <lineage>
        <taxon>Bacteria</taxon>
        <taxon>Pseudomonadati</taxon>
        <taxon>Kiritimatiellota</taxon>
        <taxon>Kiritimatiellia</taxon>
        <taxon>Kiritimatiellales</taxon>
        <taxon>Pontiellaceae</taxon>
        <taxon>Pontiella</taxon>
    </lineage>
</organism>
<gene>
    <name evidence="2" type="ORF">PDESU_06308</name>
</gene>
<dbReference type="GO" id="GO:0004190">
    <property type="term" value="F:aspartic-type endopeptidase activity"/>
    <property type="evidence" value="ECO:0007669"/>
    <property type="project" value="InterPro"/>
</dbReference>
<sequence>MRRTGILAGALLLAVVANAATVTFIGTNGAAWNVDGNWSDGVVPDASDTAQINSGSIVNFDYGSGWPAANAIAVNVDGTVTAANPVRSWATVWNFGSTATLDGATWLTLQGGGSAFLFDSGATLTNITGSMELNGNADVTLGFNLDAGGFQQLTASTLQINGYVGQTILVDMAAYTGPTQNIPLIEFTNPGGSPTVTAAQFQTLNLIVTNNGGYPASLVWDEEDDSIVLDMGVIDYDITWDGEAGDSLWASASNWTGNTLPSNGDIIGIDDATVEAIEFLPGQSMIYLNGTSTLTGGLVRAQGSTFYVGSQAVLTGGFWDFDNGSAVFEDGASVTMSQWEFKNDNHLNFNLSASGFSTLTPGSLVGSGTINSNDAFMVDMADFTGPAQNLTLVDFSNGGGLTDVQFQTANLIVTNEGSYEANLIWDESTASIKLDMGVVEYDVTWDGEAGDDLWSNATNWTGDTLPTAGEVIGIDGSNVTWDVLAASGNLPASCELHLTGAAILNLTTTLRANNSTVYVGSSASLTGSGAFVAESGNFIFEAGSTVNLSGNSFMGSGAGLTFNLNIGGFTTLQAGNLFLNGSAANISNSTFIVDMEDFDGAPQNISLIDFSAGAEGGSLTDAQFQTAALMVTNDSGYGASLVWDEAEDRIILDMNAVAYDVAWDGEGIGDFWSNPTNWTGDTLPGSGDVIGIHNASVDWDSNAGSDNLPFACEIHLTGTSELESTATLRMANSTINVGANATITGSGFWDCDDGTFVFEDGAAATMNFFEFKDANSLTFNLGASGFTTLTPGNLFGAANIGGDDTFTVDMADYTGGTQAITLMDFSNGGGLTDTQFQTANLVITNEGSYTADLEWDAGTASIILEVLDGDPAPVADDQTVYISGSSVAITLTATDPEGDPLSWAIVDAPAFGSLSGTAPDLTYTPTGATVADSFTFTAFDGSSLSNTGTVTILPTVQFIESGSAPNTDVLVSVLPGSPGVNPEAPLLWSTGDAGLGQSFRFASDTTLNAITIQKFGDASFDSDEHVLKLWIGEYDTDDSIDEGYPATTHSVGATLHTQYIDLSGQNFTSNNYYTITLSSGVSLSADVEYGFELAFTAQDTDNRFDLVKYYDPAGTGDGIYAGGMTLYQANITGTLPFVSLIDEAWNDLAFVLQGTSAGGADPIGDISLGGLVAGDLVFSWATSLGQTYNVETNADLTTSNWGILETVIGDGGTVTVTNTPGLSELFYKITSP</sequence>
<accession>A0A6C2UER9</accession>
<dbReference type="PROSITE" id="PS00141">
    <property type="entry name" value="ASP_PROTEASE"/>
    <property type="match status" value="1"/>
</dbReference>
<dbReference type="EMBL" id="CAAHFG010000005">
    <property type="protein sequence ID" value="VGO17706.1"/>
    <property type="molecule type" value="Genomic_DNA"/>
</dbReference>
<dbReference type="AlphaFoldDB" id="A0A6C2UER9"/>
<reference evidence="2 3" key="1">
    <citation type="submission" date="2019-04" db="EMBL/GenBank/DDBJ databases">
        <authorList>
            <person name="Van Vliet M D."/>
        </authorList>
    </citation>
    <scope>NUCLEOTIDE SEQUENCE [LARGE SCALE GENOMIC DNA]</scope>
    <source>
        <strain evidence="2 3">F1</strain>
    </source>
</reference>
<dbReference type="InterPro" id="IPR001969">
    <property type="entry name" value="Aspartic_peptidase_AS"/>
</dbReference>
<dbReference type="RefSeq" id="WP_136083191.1">
    <property type="nucleotide sequence ID" value="NZ_CAAHFG010000005.1"/>
</dbReference>
<evidence type="ECO:0000313" key="3">
    <source>
        <dbReference type="Proteomes" id="UP000366872"/>
    </source>
</evidence>
<keyword evidence="3" id="KW-1185">Reference proteome</keyword>
<evidence type="ECO:0000256" key="1">
    <source>
        <dbReference type="SAM" id="SignalP"/>
    </source>
</evidence>
<keyword evidence="1" id="KW-0732">Signal</keyword>
<feature type="chain" id="PRO_5025434720" evidence="1">
    <location>
        <begin position="20"/>
        <end position="1232"/>
    </location>
</feature>